<dbReference type="GO" id="GO:0005634">
    <property type="term" value="C:nucleus"/>
    <property type="evidence" value="ECO:0007669"/>
    <property type="project" value="UniProtKB-SubCell"/>
</dbReference>
<dbReference type="Gene3D" id="1.10.10.60">
    <property type="entry name" value="Homeodomain-like"/>
    <property type="match status" value="1"/>
</dbReference>
<evidence type="ECO:0000256" key="5">
    <source>
        <dbReference type="ARBA" id="ARBA00023242"/>
    </source>
</evidence>
<dbReference type="FunFam" id="1.10.10.60:FF:000048">
    <property type="entry name" value="Distal-less homeobox 2"/>
    <property type="match status" value="1"/>
</dbReference>
<dbReference type="SMART" id="SM00389">
    <property type="entry name" value="HOX"/>
    <property type="match status" value="1"/>
</dbReference>
<feature type="compositionally biased region" description="Low complexity" evidence="8">
    <location>
        <begin position="232"/>
        <end position="241"/>
    </location>
</feature>
<evidence type="ECO:0000313" key="10">
    <source>
        <dbReference type="Proteomes" id="UP000515152"/>
    </source>
</evidence>
<gene>
    <name evidence="11" type="primary">LOC105899868</name>
</gene>
<keyword evidence="3 6" id="KW-0238">DNA-binding</keyword>
<feature type="DNA-binding region" description="Homeobox" evidence="6">
    <location>
        <begin position="130"/>
        <end position="189"/>
    </location>
</feature>
<dbReference type="PROSITE" id="PS00027">
    <property type="entry name" value="HOMEOBOX_1"/>
    <property type="match status" value="1"/>
</dbReference>
<name>A0A6P3VX13_CLUHA</name>
<dbReference type="Pfam" id="PF12413">
    <property type="entry name" value="DLL_N"/>
    <property type="match status" value="1"/>
</dbReference>
<dbReference type="Proteomes" id="UP000515152">
    <property type="component" value="Chromosome 1"/>
</dbReference>
<accession>A0A6P3VX13</accession>
<dbReference type="SUPFAM" id="SSF46689">
    <property type="entry name" value="Homeodomain-like"/>
    <property type="match status" value="1"/>
</dbReference>
<dbReference type="CDD" id="cd00086">
    <property type="entry name" value="homeodomain"/>
    <property type="match status" value="1"/>
</dbReference>
<evidence type="ECO:0000256" key="4">
    <source>
        <dbReference type="ARBA" id="ARBA00023155"/>
    </source>
</evidence>
<evidence type="ECO:0000256" key="3">
    <source>
        <dbReference type="ARBA" id="ARBA00023125"/>
    </source>
</evidence>
<keyword evidence="10" id="KW-1185">Reference proteome</keyword>
<evidence type="ECO:0000256" key="7">
    <source>
        <dbReference type="RuleBase" id="RU000682"/>
    </source>
</evidence>
<dbReference type="PRINTS" id="PR00031">
    <property type="entry name" value="HTHREPRESSR"/>
</dbReference>
<dbReference type="InterPro" id="IPR017970">
    <property type="entry name" value="Homeobox_CS"/>
</dbReference>
<comment type="similarity">
    <text evidence="1">Belongs to the distal-less homeobox family.</text>
</comment>
<evidence type="ECO:0000313" key="11">
    <source>
        <dbReference type="RefSeq" id="XP_012682543.1"/>
    </source>
</evidence>
<feature type="compositionally biased region" description="Polar residues" evidence="8">
    <location>
        <begin position="198"/>
        <end position="222"/>
    </location>
</feature>
<feature type="domain" description="Homeobox" evidence="9">
    <location>
        <begin position="128"/>
        <end position="188"/>
    </location>
</feature>
<evidence type="ECO:0000256" key="2">
    <source>
        <dbReference type="ARBA" id="ARBA00022473"/>
    </source>
</evidence>
<dbReference type="GO" id="GO:0030855">
    <property type="term" value="P:epithelial cell differentiation"/>
    <property type="evidence" value="ECO:0007669"/>
    <property type="project" value="TreeGrafter"/>
</dbReference>
<dbReference type="GO" id="GO:0051216">
    <property type="term" value="P:cartilage development"/>
    <property type="evidence" value="ECO:0007669"/>
    <property type="project" value="UniProtKB-ARBA"/>
</dbReference>
<dbReference type="RefSeq" id="XP_012682543.1">
    <property type="nucleotide sequence ID" value="XM_012827089.2"/>
</dbReference>
<dbReference type="InterPro" id="IPR020479">
    <property type="entry name" value="HD_metazoa"/>
</dbReference>
<dbReference type="InterPro" id="IPR022135">
    <property type="entry name" value="Distal-less_N"/>
</dbReference>
<reference evidence="11" key="1">
    <citation type="submission" date="2025-08" db="UniProtKB">
        <authorList>
            <consortium name="RefSeq"/>
        </authorList>
    </citation>
    <scope>IDENTIFICATION</scope>
</reference>
<dbReference type="PRINTS" id="PR00024">
    <property type="entry name" value="HOMEOBOX"/>
</dbReference>
<dbReference type="PROSITE" id="PS50071">
    <property type="entry name" value="HOMEOBOX_2"/>
    <property type="match status" value="1"/>
</dbReference>
<dbReference type="InterPro" id="IPR000047">
    <property type="entry name" value="HTH_motif"/>
</dbReference>
<dbReference type="KEGG" id="char:105899868"/>
<dbReference type="PANTHER" id="PTHR24327:SF28">
    <property type="entry name" value="HOMEOBOX PROTEIN DLX-3"/>
    <property type="match status" value="1"/>
</dbReference>
<dbReference type="Pfam" id="PF00046">
    <property type="entry name" value="Homeodomain"/>
    <property type="match status" value="1"/>
</dbReference>
<dbReference type="InterPro" id="IPR001356">
    <property type="entry name" value="HD"/>
</dbReference>
<protein>
    <submittedName>
        <fullName evidence="11">Homeobox protein Dlx3b-like</fullName>
    </submittedName>
</protein>
<dbReference type="AlphaFoldDB" id="A0A6P3VX13"/>
<feature type="compositionally biased region" description="Polar residues" evidence="8">
    <location>
        <begin position="249"/>
        <end position="275"/>
    </location>
</feature>
<keyword evidence="5 6" id="KW-0539">Nucleus</keyword>
<evidence type="ECO:0000256" key="1">
    <source>
        <dbReference type="ARBA" id="ARBA00007916"/>
    </source>
</evidence>
<dbReference type="InterPro" id="IPR009057">
    <property type="entry name" value="Homeodomain-like_sf"/>
</dbReference>
<dbReference type="GeneID" id="105899868"/>
<proteinExistence type="inferred from homology"/>
<evidence type="ECO:0000256" key="6">
    <source>
        <dbReference type="PROSITE-ProRule" id="PRU00108"/>
    </source>
</evidence>
<dbReference type="GO" id="GO:0048703">
    <property type="term" value="P:embryonic viscerocranium morphogenesis"/>
    <property type="evidence" value="ECO:0007669"/>
    <property type="project" value="UniProtKB-ARBA"/>
</dbReference>
<sequence length="275" mass="30955">MTGVLSEKKFSNVSSHLLGSSVFEQASETDLHTLPDSEVAGMSYYTGHTSHSHQDYYQPYSQSMSPYSYQQYNPNGLGASGGYPMKTEYPYSHTYRQYGHYCREIQTTQDTVKEEPEPEVRMVNGKPKKIRKPRTIYSSYQLTALQRRFQKAQYLALPERAALAAQLGVTQTQVKIWFQNRRSKFKKLYKNGELSLDHSPNASDSMACNSPPSPATWDSSAHANAANRGQIPPQSHSSSPSFMDDCSHHYQQGSHLGVQHPNSVHHTPPSTQNAY</sequence>
<dbReference type="PANTHER" id="PTHR24327">
    <property type="entry name" value="HOMEOBOX PROTEIN"/>
    <property type="match status" value="1"/>
</dbReference>
<feature type="region of interest" description="Disordered" evidence="8">
    <location>
        <begin position="198"/>
        <end position="275"/>
    </location>
</feature>
<evidence type="ECO:0000259" key="9">
    <source>
        <dbReference type="PROSITE" id="PS50071"/>
    </source>
</evidence>
<dbReference type="OrthoDB" id="6159439at2759"/>
<organism evidence="10 11">
    <name type="scientific">Clupea harengus</name>
    <name type="common">Atlantic herring</name>
    <dbReference type="NCBI Taxonomy" id="7950"/>
    <lineage>
        <taxon>Eukaryota</taxon>
        <taxon>Metazoa</taxon>
        <taxon>Chordata</taxon>
        <taxon>Craniata</taxon>
        <taxon>Vertebrata</taxon>
        <taxon>Euteleostomi</taxon>
        <taxon>Actinopterygii</taxon>
        <taxon>Neopterygii</taxon>
        <taxon>Teleostei</taxon>
        <taxon>Clupei</taxon>
        <taxon>Clupeiformes</taxon>
        <taxon>Clupeoidei</taxon>
        <taxon>Clupeidae</taxon>
        <taxon>Clupea</taxon>
    </lineage>
</organism>
<dbReference type="GO" id="GO:0000981">
    <property type="term" value="F:DNA-binding transcription factor activity, RNA polymerase II-specific"/>
    <property type="evidence" value="ECO:0007669"/>
    <property type="project" value="InterPro"/>
</dbReference>
<comment type="subcellular location">
    <subcellularLocation>
        <location evidence="6 7">Nucleus</location>
    </subcellularLocation>
</comment>
<dbReference type="InterPro" id="IPR050460">
    <property type="entry name" value="Distal-less_Homeobox_TF"/>
</dbReference>
<dbReference type="GO" id="GO:0000978">
    <property type="term" value="F:RNA polymerase II cis-regulatory region sequence-specific DNA binding"/>
    <property type="evidence" value="ECO:0007669"/>
    <property type="project" value="TreeGrafter"/>
</dbReference>
<keyword evidence="2" id="KW-0217">Developmental protein</keyword>
<keyword evidence="4 6" id="KW-0371">Homeobox</keyword>
<evidence type="ECO:0000256" key="8">
    <source>
        <dbReference type="SAM" id="MobiDB-lite"/>
    </source>
</evidence>